<dbReference type="AlphaFoldDB" id="A0A5J6MYX3"/>
<keyword evidence="7" id="KW-1185">Reference proteome</keyword>
<protein>
    <submittedName>
        <fullName evidence="6">Membrane protein</fullName>
    </submittedName>
</protein>
<dbReference type="OrthoDB" id="7203053at2"/>
<feature type="transmembrane region" description="Helical" evidence="5">
    <location>
        <begin position="147"/>
        <end position="174"/>
    </location>
</feature>
<evidence type="ECO:0000256" key="4">
    <source>
        <dbReference type="ARBA" id="ARBA00023136"/>
    </source>
</evidence>
<dbReference type="Gene3D" id="1.20.120.1630">
    <property type="match status" value="1"/>
</dbReference>
<feature type="transmembrane region" description="Helical" evidence="5">
    <location>
        <begin position="58"/>
        <end position="79"/>
    </location>
</feature>
<accession>A0A5J6MYX3</accession>
<keyword evidence="2 5" id="KW-0812">Transmembrane</keyword>
<dbReference type="Pfam" id="PF04191">
    <property type="entry name" value="PEMT"/>
    <property type="match status" value="1"/>
</dbReference>
<dbReference type="EMBL" id="CP042582">
    <property type="protein sequence ID" value="QEX21480.1"/>
    <property type="molecule type" value="Genomic_DNA"/>
</dbReference>
<dbReference type="KEGG" id="hadh:FRZ61_14050"/>
<keyword evidence="4 5" id="KW-0472">Membrane</keyword>
<feature type="transmembrane region" description="Helical" evidence="5">
    <location>
        <begin position="91"/>
        <end position="111"/>
    </location>
</feature>
<proteinExistence type="predicted"/>
<evidence type="ECO:0000313" key="6">
    <source>
        <dbReference type="EMBL" id="QEX21480.1"/>
    </source>
</evidence>
<name>A0A5J6MYX3_9PROT</name>
<comment type="subcellular location">
    <subcellularLocation>
        <location evidence="1">Endomembrane system</location>
        <topology evidence="1">Multi-pass membrane protein</topology>
    </subcellularLocation>
</comment>
<evidence type="ECO:0000256" key="3">
    <source>
        <dbReference type="ARBA" id="ARBA00022989"/>
    </source>
</evidence>
<dbReference type="GO" id="GO:0012505">
    <property type="term" value="C:endomembrane system"/>
    <property type="evidence" value="ECO:0007669"/>
    <property type="project" value="UniProtKB-SubCell"/>
</dbReference>
<dbReference type="RefSeq" id="WP_151116038.1">
    <property type="nucleotide sequence ID" value="NZ_CP042582.1"/>
</dbReference>
<evidence type="ECO:0000256" key="2">
    <source>
        <dbReference type="ARBA" id="ARBA00022692"/>
    </source>
</evidence>
<reference evidence="6 7" key="1">
    <citation type="submission" date="2019-08" db="EMBL/GenBank/DDBJ databases">
        <title>Hyperibacter terrae gen. nov., sp. nov. and Hyperibacter viscosus sp. nov., two new members in the family Rhodospirillaceae isolated from the rhizosphere of Hypericum perforatum.</title>
        <authorList>
            <person name="Noviana Z."/>
        </authorList>
    </citation>
    <scope>NUCLEOTIDE SEQUENCE [LARGE SCALE GENOMIC DNA]</scope>
    <source>
        <strain evidence="6 7">R5959</strain>
    </source>
</reference>
<dbReference type="Proteomes" id="UP000325797">
    <property type="component" value="Chromosome"/>
</dbReference>
<feature type="transmembrane region" description="Helical" evidence="5">
    <location>
        <begin position="15"/>
        <end position="37"/>
    </location>
</feature>
<gene>
    <name evidence="6" type="ORF">FRZ61_14050</name>
</gene>
<dbReference type="InterPro" id="IPR007318">
    <property type="entry name" value="Phopholipid_MeTrfase"/>
</dbReference>
<evidence type="ECO:0000256" key="5">
    <source>
        <dbReference type="SAM" id="Phobius"/>
    </source>
</evidence>
<sequence length="207" mass="22759">MAGLLFIPAGGFGYWQAWVFLAVYTASTLALTLYLAARNPALLARRMRGGPTAEKQPAQKLIMLLASIAFIGVVTLPAFDHRFGWSQMAPLVALAGDVLILLGWIVIFFVFKANSFAASTVELAPEQTVVSTGPYGFVRHPMYAGGLLVMLGTPIALGSWWGLLFAGAAIPLLVWRLIEEEKFLAENLPGYRDYQKKLRYRLIPGLW</sequence>
<organism evidence="6 7">
    <name type="scientific">Hypericibacter adhaerens</name>
    <dbReference type="NCBI Taxonomy" id="2602016"/>
    <lineage>
        <taxon>Bacteria</taxon>
        <taxon>Pseudomonadati</taxon>
        <taxon>Pseudomonadota</taxon>
        <taxon>Alphaproteobacteria</taxon>
        <taxon>Rhodospirillales</taxon>
        <taxon>Dongiaceae</taxon>
        <taxon>Hypericibacter</taxon>
    </lineage>
</organism>
<evidence type="ECO:0000313" key="7">
    <source>
        <dbReference type="Proteomes" id="UP000325797"/>
    </source>
</evidence>
<dbReference type="PANTHER" id="PTHR43847">
    <property type="entry name" value="BLL3993 PROTEIN"/>
    <property type="match status" value="1"/>
</dbReference>
<dbReference type="InterPro" id="IPR052527">
    <property type="entry name" value="Metal_cation-efflux_comp"/>
</dbReference>
<keyword evidence="3 5" id="KW-1133">Transmembrane helix</keyword>
<evidence type="ECO:0000256" key="1">
    <source>
        <dbReference type="ARBA" id="ARBA00004127"/>
    </source>
</evidence>
<dbReference type="PANTHER" id="PTHR43847:SF1">
    <property type="entry name" value="BLL3993 PROTEIN"/>
    <property type="match status" value="1"/>
</dbReference>